<name>A0A5N6M7Q8_9ASTR</name>
<sequence length="101" mass="11602">MDGLFLDPRLRRFILVCIRKQARLRISSKLLMMHFEQGERLVGCFGWLSCLFSAERGKEAAYASVEWCKRKGEDLVLVDMMVVLFLGMAVAGFAAKRWVDL</sequence>
<proteinExistence type="predicted"/>
<reference evidence="2 3" key="1">
    <citation type="submission" date="2019-05" db="EMBL/GenBank/DDBJ databases">
        <title>Mikania micrantha, genome provides insights into the molecular mechanism of rapid growth.</title>
        <authorList>
            <person name="Liu B."/>
        </authorList>
    </citation>
    <scope>NUCLEOTIDE SEQUENCE [LARGE SCALE GENOMIC DNA]</scope>
    <source>
        <strain evidence="2">NLD-2019</strain>
        <tissue evidence="2">Leaf</tissue>
    </source>
</reference>
<protein>
    <submittedName>
        <fullName evidence="2">Uncharacterized protein</fullName>
    </submittedName>
</protein>
<dbReference type="AlphaFoldDB" id="A0A5N6M7Q8"/>
<keyword evidence="1" id="KW-0472">Membrane</keyword>
<gene>
    <name evidence="2" type="ORF">E3N88_32159</name>
</gene>
<dbReference type="Proteomes" id="UP000326396">
    <property type="component" value="Linkage Group LG6"/>
</dbReference>
<evidence type="ECO:0000256" key="1">
    <source>
        <dbReference type="SAM" id="Phobius"/>
    </source>
</evidence>
<keyword evidence="1" id="KW-1133">Transmembrane helix</keyword>
<organism evidence="2 3">
    <name type="scientific">Mikania micrantha</name>
    <name type="common">bitter vine</name>
    <dbReference type="NCBI Taxonomy" id="192012"/>
    <lineage>
        <taxon>Eukaryota</taxon>
        <taxon>Viridiplantae</taxon>
        <taxon>Streptophyta</taxon>
        <taxon>Embryophyta</taxon>
        <taxon>Tracheophyta</taxon>
        <taxon>Spermatophyta</taxon>
        <taxon>Magnoliopsida</taxon>
        <taxon>eudicotyledons</taxon>
        <taxon>Gunneridae</taxon>
        <taxon>Pentapetalae</taxon>
        <taxon>asterids</taxon>
        <taxon>campanulids</taxon>
        <taxon>Asterales</taxon>
        <taxon>Asteraceae</taxon>
        <taxon>Asteroideae</taxon>
        <taxon>Heliantheae alliance</taxon>
        <taxon>Eupatorieae</taxon>
        <taxon>Mikania</taxon>
    </lineage>
</organism>
<keyword evidence="3" id="KW-1185">Reference proteome</keyword>
<comment type="caution">
    <text evidence="2">The sequence shown here is derived from an EMBL/GenBank/DDBJ whole genome shotgun (WGS) entry which is preliminary data.</text>
</comment>
<dbReference type="EMBL" id="SZYD01000016">
    <property type="protein sequence ID" value="KAD3336640.1"/>
    <property type="molecule type" value="Genomic_DNA"/>
</dbReference>
<keyword evidence="1" id="KW-0812">Transmembrane</keyword>
<feature type="transmembrane region" description="Helical" evidence="1">
    <location>
        <begin position="75"/>
        <end position="95"/>
    </location>
</feature>
<evidence type="ECO:0000313" key="3">
    <source>
        <dbReference type="Proteomes" id="UP000326396"/>
    </source>
</evidence>
<accession>A0A5N6M7Q8</accession>
<evidence type="ECO:0000313" key="2">
    <source>
        <dbReference type="EMBL" id="KAD3336640.1"/>
    </source>
</evidence>